<comment type="caution">
    <text evidence="3">The sequence shown here is derived from an EMBL/GenBank/DDBJ whole genome shotgun (WGS) entry which is preliminary data.</text>
</comment>
<evidence type="ECO:0000256" key="1">
    <source>
        <dbReference type="SAM" id="Coils"/>
    </source>
</evidence>
<gene>
    <name evidence="3" type="ORF">GQN54_03135</name>
</gene>
<dbReference type="Pfam" id="PF11751">
    <property type="entry name" value="PorP_SprF"/>
    <property type="match status" value="1"/>
</dbReference>
<evidence type="ECO:0000256" key="2">
    <source>
        <dbReference type="SAM" id="SignalP"/>
    </source>
</evidence>
<sequence>MKKVIFIAAIAISSLSYGQDLSYSYYNYVMNRFNLNPAFAGNNGNISAMLNTKTHMAGFNNSPRNTMFGMHAPINLSQGVGARVVSDRRGAYQVDKYDAVYSYQIQLDDRSDLRFGVSAGAVNRKLNPTSIDNSEFLNQNDPTLVGGYFDETNFIAGVGLVYDFENLQIGLSAPNLIDGSDEISDFIVGSVSYNYKLSNEDFVLKPTVIYQNLPVVDNQFDILLKGEYQEKVWAMAGYRSNNNLTFGLGFDLGPFGVGYAYEMTNSELSTIAGGSHEILIQVAFKSAKLKRKDELVKTLDEYVARFDAMINDNSNQYNRGQVVSEIQQIRVELSKLEASNDKSTAKIVDKRLQTIEEQIEQLENKYGK</sequence>
<name>A0A6N9NGZ4_9FLAO</name>
<evidence type="ECO:0000313" key="4">
    <source>
        <dbReference type="Proteomes" id="UP000470771"/>
    </source>
</evidence>
<organism evidence="3 4">
    <name type="scientific">Acidiluteibacter ferrifornacis</name>
    <dbReference type="NCBI Taxonomy" id="2692424"/>
    <lineage>
        <taxon>Bacteria</taxon>
        <taxon>Pseudomonadati</taxon>
        <taxon>Bacteroidota</taxon>
        <taxon>Flavobacteriia</taxon>
        <taxon>Flavobacteriales</taxon>
        <taxon>Cryomorphaceae</taxon>
        <taxon>Acidiluteibacter</taxon>
    </lineage>
</organism>
<dbReference type="InterPro" id="IPR019861">
    <property type="entry name" value="PorP/SprF_Bacteroidetes"/>
</dbReference>
<dbReference type="NCBIfam" id="TIGR03519">
    <property type="entry name" value="T9SS_PorP_fam"/>
    <property type="match status" value="1"/>
</dbReference>
<feature type="coiled-coil region" evidence="1">
    <location>
        <begin position="326"/>
        <end position="365"/>
    </location>
</feature>
<dbReference type="AlphaFoldDB" id="A0A6N9NGZ4"/>
<dbReference type="Proteomes" id="UP000470771">
    <property type="component" value="Unassembled WGS sequence"/>
</dbReference>
<evidence type="ECO:0000313" key="3">
    <source>
        <dbReference type="EMBL" id="NBG65094.1"/>
    </source>
</evidence>
<keyword evidence="1" id="KW-0175">Coiled coil</keyword>
<reference evidence="3 4" key="1">
    <citation type="submission" date="2019-12" db="EMBL/GenBank/DDBJ databases">
        <authorList>
            <person name="Zhao J."/>
        </authorList>
    </citation>
    <scope>NUCLEOTIDE SEQUENCE [LARGE SCALE GENOMIC DNA]</scope>
    <source>
        <strain evidence="3 4">S-15</strain>
    </source>
</reference>
<proteinExistence type="predicted"/>
<keyword evidence="2" id="KW-0732">Signal</keyword>
<dbReference type="EMBL" id="WWNE01000004">
    <property type="protein sequence ID" value="NBG65094.1"/>
    <property type="molecule type" value="Genomic_DNA"/>
</dbReference>
<keyword evidence="4" id="KW-1185">Reference proteome</keyword>
<protein>
    <submittedName>
        <fullName evidence="3">Type IX secretion system membrane protein PorP/SprF</fullName>
    </submittedName>
</protein>
<feature type="chain" id="PRO_5026870539" evidence="2">
    <location>
        <begin position="19"/>
        <end position="368"/>
    </location>
</feature>
<accession>A0A6N9NGZ4</accession>
<dbReference type="RefSeq" id="WP_160631904.1">
    <property type="nucleotide sequence ID" value="NZ_WWNE01000004.1"/>
</dbReference>
<feature type="signal peptide" evidence="2">
    <location>
        <begin position="1"/>
        <end position="18"/>
    </location>
</feature>